<dbReference type="EMBL" id="FNOJ01000008">
    <property type="protein sequence ID" value="SDW56592.1"/>
    <property type="molecule type" value="Genomic_DNA"/>
</dbReference>
<dbReference type="Proteomes" id="UP000182589">
    <property type="component" value="Unassembled WGS sequence"/>
</dbReference>
<dbReference type="GO" id="GO:0002949">
    <property type="term" value="P:tRNA threonylcarbamoyladenosine modification"/>
    <property type="evidence" value="ECO:0007669"/>
    <property type="project" value="InterPro"/>
</dbReference>
<dbReference type="EMBL" id="BSRA01000011">
    <property type="protein sequence ID" value="GLV14389.1"/>
    <property type="molecule type" value="Genomic_DNA"/>
</dbReference>
<evidence type="ECO:0000313" key="13">
    <source>
        <dbReference type="Proteomes" id="UP000182589"/>
    </source>
</evidence>
<dbReference type="PANTHER" id="PTHR33540:SF2">
    <property type="entry name" value="TRNA THREONYLCARBAMOYLADENOSINE BIOSYNTHESIS PROTEIN TSAE"/>
    <property type="match status" value="1"/>
</dbReference>
<keyword evidence="4" id="KW-0963">Cytoplasm</keyword>
<dbReference type="SUPFAM" id="SSF52540">
    <property type="entry name" value="P-loop containing nucleoside triphosphate hydrolases"/>
    <property type="match status" value="1"/>
</dbReference>
<evidence type="ECO:0000256" key="8">
    <source>
        <dbReference type="ARBA" id="ARBA00022840"/>
    </source>
</evidence>
<dbReference type="InterPro" id="IPR027417">
    <property type="entry name" value="P-loop_NTPase"/>
</dbReference>
<dbReference type="NCBIfam" id="TIGR00150">
    <property type="entry name" value="T6A_YjeE"/>
    <property type="match status" value="1"/>
</dbReference>
<keyword evidence="13" id="KW-1185">Reference proteome</keyword>
<evidence type="ECO:0000256" key="2">
    <source>
        <dbReference type="ARBA" id="ARBA00007599"/>
    </source>
</evidence>
<accession>A0A1H2UKG9</accession>
<evidence type="ECO:0000313" key="11">
    <source>
        <dbReference type="EMBL" id="GLV14389.1"/>
    </source>
</evidence>
<sequence>MQEQWEQVAHTPSATDELGERLGQVLKPGDVVLLSGPVGAGKTRFAKAVARGVGVGSEVTSPTFTIVGEYEGREPFVHMDLYRLYDDPDDPLAQLSEDMLVGIGFDDYFDGSHIVLIEWPQGVRRCLDTYLDIVITPLAGGERAFRAQAVGVSACARMKEWVG</sequence>
<evidence type="ECO:0000256" key="4">
    <source>
        <dbReference type="ARBA" id="ARBA00022490"/>
    </source>
</evidence>
<protein>
    <recommendedName>
        <fullName evidence="3">tRNA threonylcarbamoyladenosine biosynthesis protein TsaE</fullName>
    </recommendedName>
    <alternativeName>
        <fullName evidence="10">t(6)A37 threonylcarbamoyladenosine biosynthesis protein TsaE</fullName>
    </alternativeName>
</protein>
<reference evidence="12" key="1">
    <citation type="submission" date="2016-10" db="EMBL/GenBank/DDBJ databases">
        <authorList>
            <person name="de Groot N.N."/>
        </authorList>
    </citation>
    <scope>NUCLEOTIDE SEQUENCE [LARGE SCALE GENOMIC DNA]</scope>
    <source>
        <strain evidence="12">DSM 12489</strain>
    </source>
</reference>
<proteinExistence type="inferred from homology"/>
<keyword evidence="7" id="KW-0547">Nucleotide-binding</keyword>
<gene>
    <name evidence="11" type="ORF">Heshes_20730</name>
    <name evidence="12" type="ORF">SAMN04489725_10835</name>
</gene>
<dbReference type="GO" id="GO:0046872">
    <property type="term" value="F:metal ion binding"/>
    <property type="evidence" value="ECO:0007669"/>
    <property type="project" value="UniProtKB-KW"/>
</dbReference>
<dbReference type="Proteomes" id="UP001157137">
    <property type="component" value="Unassembled WGS sequence"/>
</dbReference>
<dbReference type="PANTHER" id="PTHR33540">
    <property type="entry name" value="TRNA THREONYLCARBAMOYLADENOSINE BIOSYNTHESIS PROTEIN TSAE"/>
    <property type="match status" value="1"/>
</dbReference>
<comment type="subcellular location">
    <subcellularLocation>
        <location evidence="1">Cytoplasm</location>
    </subcellularLocation>
</comment>
<keyword evidence="8" id="KW-0067">ATP-binding</keyword>
<evidence type="ECO:0000256" key="6">
    <source>
        <dbReference type="ARBA" id="ARBA00022723"/>
    </source>
</evidence>
<evidence type="ECO:0000256" key="5">
    <source>
        <dbReference type="ARBA" id="ARBA00022694"/>
    </source>
</evidence>
<dbReference type="AlphaFoldDB" id="A0A1H2UKG9"/>
<dbReference type="RefSeq" id="WP_074693059.1">
    <property type="nucleotide sequence ID" value="NZ_BSRA01000011.1"/>
</dbReference>
<dbReference type="GO" id="GO:0005524">
    <property type="term" value="F:ATP binding"/>
    <property type="evidence" value="ECO:0007669"/>
    <property type="project" value="UniProtKB-KW"/>
</dbReference>
<keyword evidence="6" id="KW-0479">Metal-binding</keyword>
<dbReference type="Gene3D" id="3.40.50.300">
    <property type="entry name" value="P-loop containing nucleotide triphosphate hydrolases"/>
    <property type="match status" value="1"/>
</dbReference>
<evidence type="ECO:0000256" key="1">
    <source>
        <dbReference type="ARBA" id="ARBA00004496"/>
    </source>
</evidence>
<evidence type="ECO:0000256" key="7">
    <source>
        <dbReference type="ARBA" id="ARBA00022741"/>
    </source>
</evidence>
<dbReference type="GO" id="GO:0005737">
    <property type="term" value="C:cytoplasm"/>
    <property type="evidence" value="ECO:0007669"/>
    <property type="project" value="UniProtKB-SubCell"/>
</dbReference>
<organism evidence="12 13">
    <name type="scientific">Alicyclobacillus hesperidum</name>
    <dbReference type="NCBI Taxonomy" id="89784"/>
    <lineage>
        <taxon>Bacteria</taxon>
        <taxon>Bacillati</taxon>
        <taxon>Bacillota</taxon>
        <taxon>Bacilli</taxon>
        <taxon>Bacillales</taxon>
        <taxon>Alicyclobacillaceae</taxon>
        <taxon>Alicyclobacillus</taxon>
    </lineage>
</organism>
<name>A0A1H2UKG9_9BACL</name>
<keyword evidence="5" id="KW-0819">tRNA processing</keyword>
<comment type="similarity">
    <text evidence="2">Belongs to the TsaE family.</text>
</comment>
<evidence type="ECO:0000256" key="9">
    <source>
        <dbReference type="ARBA" id="ARBA00022842"/>
    </source>
</evidence>
<keyword evidence="9" id="KW-0460">Magnesium</keyword>
<evidence type="ECO:0000256" key="10">
    <source>
        <dbReference type="ARBA" id="ARBA00032441"/>
    </source>
</evidence>
<reference evidence="11" key="3">
    <citation type="submission" date="2023-02" db="EMBL/GenBank/DDBJ databases">
        <title>Proposal of a novel subspecies: Alicyclobacillus hesperidum subspecies aegle.</title>
        <authorList>
            <person name="Goto K."/>
            <person name="Fujii T."/>
            <person name="Yasui K."/>
            <person name="Mochida K."/>
            <person name="Kato-Tanaka Y."/>
            <person name="Morohoshi S."/>
            <person name="An S.Y."/>
            <person name="Kasai H."/>
            <person name="Yokota A."/>
        </authorList>
    </citation>
    <scope>NUCLEOTIDE SEQUENCE</scope>
    <source>
        <strain evidence="11">DSM 12766</strain>
    </source>
</reference>
<dbReference type="STRING" id="89784.SAMN04489725_10835"/>
<evidence type="ECO:0000313" key="12">
    <source>
        <dbReference type="EMBL" id="SDW56592.1"/>
    </source>
</evidence>
<dbReference type="InterPro" id="IPR003442">
    <property type="entry name" value="T6A_TsaE"/>
</dbReference>
<dbReference type="Pfam" id="PF02367">
    <property type="entry name" value="TsaE"/>
    <property type="match status" value="1"/>
</dbReference>
<reference evidence="13" key="2">
    <citation type="submission" date="2016-10" db="EMBL/GenBank/DDBJ databases">
        <authorList>
            <person name="Varghese N."/>
        </authorList>
    </citation>
    <scope>NUCLEOTIDE SEQUENCE [LARGE SCALE GENOMIC DNA]</scope>
    <source>
        <strain evidence="13">DSM 12489</strain>
    </source>
</reference>
<evidence type="ECO:0000256" key="3">
    <source>
        <dbReference type="ARBA" id="ARBA00019010"/>
    </source>
</evidence>